<feature type="domain" description="DUF4116" evidence="2">
    <location>
        <begin position="101"/>
        <end position="149"/>
    </location>
</feature>
<dbReference type="Pfam" id="PF13475">
    <property type="entry name" value="DUF4116"/>
    <property type="match status" value="1"/>
</dbReference>
<accession>A0A813C7I0</accession>
<dbReference type="Proteomes" id="UP000601435">
    <property type="component" value="Unassembled WGS sequence"/>
</dbReference>
<comment type="caution">
    <text evidence="3">The sequence shown here is derived from an EMBL/GenBank/DDBJ whole genome shotgun (WGS) entry which is preliminary data.</text>
</comment>
<evidence type="ECO:0000313" key="4">
    <source>
        <dbReference type="Proteomes" id="UP000601435"/>
    </source>
</evidence>
<dbReference type="AlphaFoldDB" id="A0A813C7I0"/>
<reference evidence="3" key="1">
    <citation type="submission" date="2021-02" db="EMBL/GenBank/DDBJ databases">
        <authorList>
            <person name="Dougan E. K."/>
            <person name="Rhodes N."/>
            <person name="Thang M."/>
            <person name="Chan C."/>
        </authorList>
    </citation>
    <scope>NUCLEOTIDE SEQUENCE</scope>
</reference>
<name>A0A813C7I0_9DINO</name>
<feature type="compositionally biased region" description="Basic residues" evidence="1">
    <location>
        <begin position="221"/>
        <end position="231"/>
    </location>
</feature>
<dbReference type="InterPro" id="IPR025197">
    <property type="entry name" value="DUF4116"/>
</dbReference>
<evidence type="ECO:0000259" key="2">
    <source>
        <dbReference type="Pfam" id="PF13475"/>
    </source>
</evidence>
<sequence length="245" mass="26872">MEDRSVRQACLVARVSARSSALAGLDDLDRQNREVNLAAVSANGIALQWAPASCRASNSCRAPATCWPHQERFKKDKGVALAAVTSAGHALKYVDKELQSDPDVVHAAIRQNALALHFASPRLQRDKDIVLEACQRDIAAFSFAADILREDKQFRSTTGVEFPSVDKMNVSTSSMTSCSSRSWFSASTCDGRWPWFKHWSYRPYLAASTAKAVSSAEASSRRKKKLSKRARLGKDKLARAAGVRA</sequence>
<evidence type="ECO:0000256" key="1">
    <source>
        <dbReference type="SAM" id="MobiDB-lite"/>
    </source>
</evidence>
<gene>
    <name evidence="3" type="primary">NEK1</name>
    <name evidence="3" type="ORF">SNEC2469_LOCUS33646</name>
</gene>
<evidence type="ECO:0000313" key="3">
    <source>
        <dbReference type="EMBL" id="CAE7939788.1"/>
    </source>
</evidence>
<proteinExistence type="predicted"/>
<feature type="region of interest" description="Disordered" evidence="1">
    <location>
        <begin position="216"/>
        <end position="245"/>
    </location>
</feature>
<protein>
    <submittedName>
        <fullName evidence="3">NEK1 protein</fullName>
    </submittedName>
</protein>
<organism evidence="3 4">
    <name type="scientific">Symbiodinium necroappetens</name>
    <dbReference type="NCBI Taxonomy" id="1628268"/>
    <lineage>
        <taxon>Eukaryota</taxon>
        <taxon>Sar</taxon>
        <taxon>Alveolata</taxon>
        <taxon>Dinophyceae</taxon>
        <taxon>Suessiales</taxon>
        <taxon>Symbiodiniaceae</taxon>
        <taxon>Symbiodinium</taxon>
    </lineage>
</organism>
<dbReference type="EMBL" id="CAJNJA010089641">
    <property type="protein sequence ID" value="CAE7939788.1"/>
    <property type="molecule type" value="Genomic_DNA"/>
</dbReference>
<keyword evidence="4" id="KW-1185">Reference proteome</keyword>
<dbReference type="OrthoDB" id="436926at2759"/>